<keyword evidence="8" id="KW-1185">Reference proteome</keyword>
<name>A0A850SUI8_9BACT</name>
<dbReference type="RefSeq" id="WP_178366492.1">
    <property type="nucleotide sequence ID" value="NZ_JACADJ010000023.1"/>
</dbReference>
<dbReference type="InterPro" id="IPR007016">
    <property type="entry name" value="O-antigen_ligase-rel_domated"/>
</dbReference>
<evidence type="ECO:0000259" key="6">
    <source>
        <dbReference type="Pfam" id="PF04932"/>
    </source>
</evidence>
<proteinExistence type="predicted"/>
<keyword evidence="2 5" id="KW-0812">Transmembrane</keyword>
<feature type="transmembrane region" description="Helical" evidence="5">
    <location>
        <begin position="52"/>
        <end position="69"/>
    </location>
</feature>
<sequence>MFPIKSLAFISIFLICTAGAIFLPHLGIYGYLADYCIGTSEQWWEAPFSGLGIRYSFTLALATIGGFVLQRHKLRFGFSIITIHEALCLLFLLLMWMSYFGSNETMGRYTTVDHPTEKFTKIVLFVLLMTHIITDRKKLSGLLWVFILCALSLGLKSWELPRRAYVSGRLEGIGGADFAEANFFAAFMAAMLPLIGVQLLRSKNWSLRILCIISAAFTANAVVLCRSRGALVGIVMGGMAAVVMAPKRFRKKIAIGLILGAMGGLYVADQQFLERISTIIVSEDQERDASAENRFHLWAAGLQMVIDRPFGIGVGNWYQTIGSYLPEHAGLDSHNTYVKCIAEMGILGFLIFAFMIFFSLIEIRRINRDADYLPLDIQNDLKLFAFGIFVSIAIILTCGLTITMIYTETVWILLILPVCLRRTLENALLDHKQNIQNGEM</sequence>
<protein>
    <submittedName>
        <fullName evidence="7">O-antigen ligase family protein</fullName>
    </submittedName>
</protein>
<feature type="transmembrane region" description="Helical" evidence="5">
    <location>
        <begin position="76"/>
        <end position="99"/>
    </location>
</feature>
<comment type="subcellular location">
    <subcellularLocation>
        <location evidence="1">Membrane</location>
        <topology evidence="1">Multi-pass membrane protein</topology>
    </subcellularLocation>
</comment>
<dbReference type="InterPro" id="IPR051533">
    <property type="entry name" value="WaaL-like"/>
</dbReference>
<evidence type="ECO:0000256" key="4">
    <source>
        <dbReference type="ARBA" id="ARBA00023136"/>
    </source>
</evidence>
<feature type="transmembrane region" description="Helical" evidence="5">
    <location>
        <begin position="383"/>
        <end position="406"/>
    </location>
</feature>
<dbReference type="GO" id="GO:0016874">
    <property type="term" value="F:ligase activity"/>
    <property type="evidence" value="ECO:0007669"/>
    <property type="project" value="UniProtKB-KW"/>
</dbReference>
<feature type="transmembrane region" description="Helical" evidence="5">
    <location>
        <begin position="230"/>
        <end position="246"/>
    </location>
</feature>
<dbReference type="PANTHER" id="PTHR37422:SF13">
    <property type="entry name" value="LIPOPOLYSACCHARIDE BIOSYNTHESIS PROTEIN PA4999-RELATED"/>
    <property type="match status" value="1"/>
</dbReference>
<dbReference type="GO" id="GO:0016020">
    <property type="term" value="C:membrane"/>
    <property type="evidence" value="ECO:0007669"/>
    <property type="project" value="UniProtKB-SubCell"/>
</dbReference>
<dbReference type="AlphaFoldDB" id="A0A850SUI8"/>
<evidence type="ECO:0000313" key="8">
    <source>
        <dbReference type="Proteomes" id="UP000553343"/>
    </source>
</evidence>
<keyword evidence="4 5" id="KW-0472">Membrane</keyword>
<feature type="transmembrane region" description="Helical" evidence="5">
    <location>
        <begin position="7"/>
        <end position="32"/>
    </location>
</feature>
<evidence type="ECO:0000256" key="1">
    <source>
        <dbReference type="ARBA" id="ARBA00004141"/>
    </source>
</evidence>
<reference evidence="7 8" key="1">
    <citation type="submission" date="2020-06" db="EMBL/GenBank/DDBJ databases">
        <title>High-quality draft genome of sulfate reducer Desulfobacter latus type strain AcrS2 isolated from marine sediment.</title>
        <authorList>
            <person name="Hoppe M."/>
            <person name="Larsen C.K."/>
            <person name="Marshall I.P.G."/>
            <person name="Schramm A."/>
            <person name="Marietou A.G."/>
        </authorList>
    </citation>
    <scope>NUCLEOTIDE SEQUENCE [LARGE SCALE GENOMIC DNA]</scope>
    <source>
        <strain evidence="7 8">AcRS2</strain>
    </source>
</reference>
<feature type="transmembrane region" description="Helical" evidence="5">
    <location>
        <begin position="141"/>
        <end position="158"/>
    </location>
</feature>
<evidence type="ECO:0000256" key="2">
    <source>
        <dbReference type="ARBA" id="ARBA00022692"/>
    </source>
</evidence>
<dbReference type="PANTHER" id="PTHR37422">
    <property type="entry name" value="TEICHURONIC ACID BIOSYNTHESIS PROTEIN TUAE"/>
    <property type="match status" value="1"/>
</dbReference>
<organism evidence="7 8">
    <name type="scientific">Desulfobacter latus</name>
    <dbReference type="NCBI Taxonomy" id="2292"/>
    <lineage>
        <taxon>Bacteria</taxon>
        <taxon>Pseudomonadati</taxon>
        <taxon>Thermodesulfobacteriota</taxon>
        <taxon>Desulfobacteria</taxon>
        <taxon>Desulfobacterales</taxon>
        <taxon>Desulfobacteraceae</taxon>
        <taxon>Desulfobacter</taxon>
    </lineage>
</organism>
<comment type="caution">
    <text evidence="7">The sequence shown here is derived from an EMBL/GenBank/DDBJ whole genome shotgun (WGS) entry which is preliminary data.</text>
</comment>
<keyword evidence="3 5" id="KW-1133">Transmembrane helix</keyword>
<feature type="transmembrane region" description="Helical" evidence="5">
    <location>
        <begin position="178"/>
        <end position="200"/>
    </location>
</feature>
<evidence type="ECO:0000256" key="5">
    <source>
        <dbReference type="SAM" id="Phobius"/>
    </source>
</evidence>
<feature type="transmembrane region" description="Helical" evidence="5">
    <location>
        <begin position="207"/>
        <end position="224"/>
    </location>
</feature>
<keyword evidence="7" id="KW-0436">Ligase</keyword>
<gene>
    <name evidence="7" type="ORF">HXW94_08565</name>
</gene>
<dbReference type="Pfam" id="PF04932">
    <property type="entry name" value="Wzy_C"/>
    <property type="match status" value="1"/>
</dbReference>
<evidence type="ECO:0000256" key="3">
    <source>
        <dbReference type="ARBA" id="ARBA00022989"/>
    </source>
</evidence>
<feature type="transmembrane region" description="Helical" evidence="5">
    <location>
        <begin position="341"/>
        <end position="363"/>
    </location>
</feature>
<feature type="domain" description="O-antigen ligase-related" evidence="6">
    <location>
        <begin position="214"/>
        <end position="353"/>
    </location>
</feature>
<accession>A0A850SUI8</accession>
<dbReference type="EMBL" id="JACADJ010000023">
    <property type="protein sequence ID" value="NWH05034.1"/>
    <property type="molecule type" value="Genomic_DNA"/>
</dbReference>
<dbReference type="Proteomes" id="UP000553343">
    <property type="component" value="Unassembled WGS sequence"/>
</dbReference>
<evidence type="ECO:0000313" key="7">
    <source>
        <dbReference type="EMBL" id="NWH05034.1"/>
    </source>
</evidence>